<dbReference type="GO" id="GO:0008270">
    <property type="term" value="F:zinc ion binding"/>
    <property type="evidence" value="ECO:0007669"/>
    <property type="project" value="UniProtKB-KW"/>
</dbReference>
<feature type="region of interest" description="Disordered" evidence="2">
    <location>
        <begin position="310"/>
        <end position="357"/>
    </location>
</feature>
<evidence type="ECO:0000313" key="4">
    <source>
        <dbReference type="EMBL" id="EMA48200.1"/>
    </source>
</evidence>
<keyword evidence="5" id="KW-1185">Reference proteome</keyword>
<accession>M0MUR1</accession>
<name>M0MUR1_9EURY</name>
<dbReference type="EMBL" id="AOMF01000198">
    <property type="protein sequence ID" value="EMA48200.1"/>
    <property type="molecule type" value="Genomic_DNA"/>
</dbReference>
<dbReference type="PATRIC" id="fig|1227457.3.peg.4029"/>
<dbReference type="Proteomes" id="UP000011680">
    <property type="component" value="Unassembled WGS sequence"/>
</dbReference>
<dbReference type="Pfam" id="PF04434">
    <property type="entry name" value="SWIM"/>
    <property type="match status" value="1"/>
</dbReference>
<evidence type="ECO:0000313" key="5">
    <source>
        <dbReference type="Proteomes" id="UP000011680"/>
    </source>
</evidence>
<evidence type="ECO:0000256" key="1">
    <source>
        <dbReference type="PROSITE-ProRule" id="PRU00325"/>
    </source>
</evidence>
<protein>
    <recommendedName>
        <fullName evidence="3">SWIM-type domain-containing protein</fullName>
    </recommendedName>
</protein>
<keyword evidence="1" id="KW-0862">Zinc</keyword>
<dbReference type="AlphaFoldDB" id="M0MUR1"/>
<dbReference type="InterPro" id="IPR007527">
    <property type="entry name" value="Znf_SWIM"/>
</dbReference>
<comment type="caution">
    <text evidence="4">The sequence shown here is derived from an EMBL/GenBank/DDBJ whole genome shotgun (WGS) entry which is preliminary data.</text>
</comment>
<dbReference type="eggNOG" id="arCOG03429">
    <property type="taxonomic scope" value="Archaea"/>
</dbReference>
<feature type="compositionally biased region" description="Basic and acidic residues" evidence="2">
    <location>
        <begin position="328"/>
        <end position="349"/>
    </location>
</feature>
<dbReference type="STRING" id="1227457.C451_20752"/>
<organism evidence="4 5">
    <name type="scientific">Halococcus thailandensis JCM 13552</name>
    <dbReference type="NCBI Taxonomy" id="1227457"/>
    <lineage>
        <taxon>Archaea</taxon>
        <taxon>Methanobacteriati</taxon>
        <taxon>Methanobacteriota</taxon>
        <taxon>Stenosarchaea group</taxon>
        <taxon>Halobacteria</taxon>
        <taxon>Halobacteriales</taxon>
        <taxon>Halococcaceae</taxon>
        <taxon>Halococcus</taxon>
    </lineage>
</organism>
<dbReference type="PROSITE" id="PS50966">
    <property type="entry name" value="ZF_SWIM"/>
    <property type="match status" value="1"/>
</dbReference>
<keyword evidence="1" id="KW-0479">Metal-binding</keyword>
<feature type="region of interest" description="Disordered" evidence="2">
    <location>
        <begin position="406"/>
        <end position="426"/>
    </location>
</feature>
<feature type="compositionally biased region" description="Low complexity" evidence="2">
    <location>
        <begin position="317"/>
        <end position="327"/>
    </location>
</feature>
<reference evidence="4 5" key="1">
    <citation type="journal article" date="2014" name="PLoS Genet.">
        <title>Phylogenetically driven sequencing of extremely halophilic archaea reveals strategies for static and dynamic osmo-response.</title>
        <authorList>
            <person name="Becker E.A."/>
            <person name="Seitzer P.M."/>
            <person name="Tritt A."/>
            <person name="Larsen D."/>
            <person name="Krusor M."/>
            <person name="Yao A.I."/>
            <person name="Wu D."/>
            <person name="Madern D."/>
            <person name="Eisen J.A."/>
            <person name="Darling A.E."/>
            <person name="Facciotti M.T."/>
        </authorList>
    </citation>
    <scope>NUCLEOTIDE SEQUENCE [LARGE SCALE GENOMIC DNA]</scope>
    <source>
        <strain evidence="4 5">JCM 13552</strain>
    </source>
</reference>
<keyword evidence="1" id="KW-0863">Zinc-finger</keyword>
<feature type="compositionally biased region" description="Low complexity" evidence="2">
    <location>
        <begin position="412"/>
        <end position="426"/>
    </location>
</feature>
<sequence length="668" mass="75541">MEANIGNMEYPSHEAIRSLCTHQSYERGVNYHDQGRVRELTLDGAELTATVRGTHDYEISITIDDSVQTYFCSCPYDYAGACKHVVAVLLAANEREPAQTPSDDSLQAGSPDPIATDVQTLVEETPTADLRTFLQNLIADDHDIRDRFVAFAGDDTEHTVYDYKEEINRLFENALSRRGMIEYNTHIDFSHYHDLAATHRSRGHIQAATTIYRALAEAIRENMTRIDDSGGYYGRKLEEAIDAYAETIDEQNLDPDEKQAYIDELVTAFIEADYAFVRDDYDDALRTVCTTTSDLEHWFDRLNPHIAGVSIERTSSDDPATATAADTNRPHGETASEPNDDARTPREPPDGTLHASDFTAGPLTIEEFTGETLDVAHLTVGPLELQYFVGDAFENFHVDAPTTVEEHTADITPSESETSTSGSPSSLRTRRVLSSYLYLADQLGDEETVLSVYDDIYLDNARFCKQYAEQLIDRGNEERALRVVEDGLETFGSTTALQWLAADLYRERNTTAYRETLERLFLDHSEWDAYDELKASCDDERWDSIYEEIITAIADNDHRRLIDVYIHEGELEDAFAAVENSENLTWFQQYAQTVAQVDPDAYFEAYKELLVPFAAGETGRRHYREIVDHLEAMQAFASADRFDAFVEMLKDTHSNRPAFLDELDKAGF</sequence>
<gene>
    <name evidence="4" type="ORF">C451_20752</name>
</gene>
<evidence type="ECO:0000256" key="2">
    <source>
        <dbReference type="SAM" id="MobiDB-lite"/>
    </source>
</evidence>
<proteinExistence type="predicted"/>
<evidence type="ECO:0000259" key="3">
    <source>
        <dbReference type="PROSITE" id="PS50966"/>
    </source>
</evidence>
<feature type="domain" description="SWIM-type" evidence="3">
    <location>
        <begin position="57"/>
        <end position="93"/>
    </location>
</feature>